<comment type="caution">
    <text evidence="2">The sequence shown here is derived from an EMBL/GenBank/DDBJ whole genome shotgun (WGS) entry which is preliminary data.</text>
</comment>
<reference evidence="2" key="1">
    <citation type="journal article" date="2015" name="Nature">
        <title>Complex archaea that bridge the gap between prokaryotes and eukaryotes.</title>
        <authorList>
            <person name="Spang A."/>
            <person name="Saw J.H."/>
            <person name="Jorgensen S.L."/>
            <person name="Zaremba-Niedzwiedzka K."/>
            <person name="Martijn J."/>
            <person name="Lind A.E."/>
            <person name="van Eijk R."/>
            <person name="Schleper C."/>
            <person name="Guy L."/>
            <person name="Ettema T.J."/>
        </authorList>
    </citation>
    <scope>NUCLEOTIDE SEQUENCE</scope>
</reference>
<dbReference type="AlphaFoldDB" id="A0A0F9AK58"/>
<feature type="compositionally biased region" description="Basic and acidic residues" evidence="1">
    <location>
        <begin position="7"/>
        <end position="17"/>
    </location>
</feature>
<feature type="region of interest" description="Disordered" evidence="1">
    <location>
        <begin position="1"/>
        <end position="40"/>
    </location>
</feature>
<evidence type="ECO:0000256" key="1">
    <source>
        <dbReference type="SAM" id="MobiDB-lite"/>
    </source>
</evidence>
<name>A0A0F9AK58_9ZZZZ</name>
<sequence>MNPPSDHTLHEDLRPQEESQDLYEALGSRSRPPKFSPGKDGVLERSILELCLRSNSGRTKIEMPIMEDAVNYLTDHDYGWLTISNIFRASAIGISVIQVYNEVPGPGPGPGPRRTMTLIDYILREALGSVDSSPDLTVTLTPWEALGMRPRPPLGYQRPSGDLPKVVIVAHTRGES</sequence>
<accession>A0A0F9AK58</accession>
<dbReference type="EMBL" id="LAZR01042347">
    <property type="protein sequence ID" value="KKL09740.1"/>
    <property type="molecule type" value="Genomic_DNA"/>
</dbReference>
<evidence type="ECO:0000313" key="2">
    <source>
        <dbReference type="EMBL" id="KKL09740.1"/>
    </source>
</evidence>
<protein>
    <submittedName>
        <fullName evidence="2">Uncharacterized protein</fullName>
    </submittedName>
</protein>
<proteinExistence type="predicted"/>
<organism evidence="2">
    <name type="scientific">marine sediment metagenome</name>
    <dbReference type="NCBI Taxonomy" id="412755"/>
    <lineage>
        <taxon>unclassified sequences</taxon>
        <taxon>metagenomes</taxon>
        <taxon>ecological metagenomes</taxon>
    </lineage>
</organism>
<gene>
    <name evidence="2" type="ORF">LCGC14_2562870</name>
</gene>